<comment type="subcellular location">
    <subcellularLocation>
        <location evidence="1">Cell membrane</location>
        <topology evidence="1">Multi-pass membrane protein</topology>
    </subcellularLocation>
</comment>
<gene>
    <name evidence="8" type="ORF">HNQ59_003637</name>
</gene>
<feature type="transmembrane region" description="Helical" evidence="7">
    <location>
        <begin position="39"/>
        <end position="57"/>
    </location>
</feature>
<evidence type="ECO:0000313" key="8">
    <source>
        <dbReference type="EMBL" id="MBB5020318.1"/>
    </source>
</evidence>
<dbReference type="GO" id="GO:0006605">
    <property type="term" value="P:protein targeting"/>
    <property type="evidence" value="ECO:0007669"/>
    <property type="project" value="InterPro"/>
</dbReference>
<evidence type="ECO:0000256" key="6">
    <source>
        <dbReference type="ARBA" id="ARBA00023136"/>
    </source>
</evidence>
<organism evidence="8 9">
    <name type="scientific">Chitinivorax tropicus</name>
    <dbReference type="NCBI Taxonomy" id="714531"/>
    <lineage>
        <taxon>Bacteria</taxon>
        <taxon>Pseudomonadati</taxon>
        <taxon>Pseudomonadota</taxon>
        <taxon>Betaproteobacteria</taxon>
        <taxon>Chitinivorax</taxon>
    </lineage>
</organism>
<dbReference type="AlphaFoldDB" id="A0A840MNU8"/>
<sequence length="254" mass="27624">MNDSVHFFGGIGTMLCMARLTGLLLLTPIISGFSIPSRVRLLIVIGLSICLAHIHSGEGQILLDGTLPLIVLCVTEFLLGVLMAFGIFSAFAVFSMAGRLLDLQIGFSVASLIDPVTKQQSPVLASMLDLLAILIFFVGNFHHALIRGFSASLNYVPLGQVLLNFNPVLLGKRIGIMFSQGFALAAPVAFFLLFIEFGMAVLSRNIPQLNIFIISMPIKIIGGLFMLSLAVHYFGPAAFVIFNDIFNYWEDLLV</sequence>
<protein>
    <submittedName>
        <fullName evidence="8">Flagellar biosynthetic protein FliR</fullName>
    </submittedName>
</protein>
<dbReference type="EMBL" id="JACHHY010000030">
    <property type="protein sequence ID" value="MBB5020318.1"/>
    <property type="molecule type" value="Genomic_DNA"/>
</dbReference>
<dbReference type="Proteomes" id="UP000575898">
    <property type="component" value="Unassembled WGS sequence"/>
</dbReference>
<name>A0A840MNU8_9PROT</name>
<dbReference type="GO" id="GO:0005886">
    <property type="term" value="C:plasma membrane"/>
    <property type="evidence" value="ECO:0007669"/>
    <property type="project" value="UniProtKB-SubCell"/>
</dbReference>
<dbReference type="InterPro" id="IPR002010">
    <property type="entry name" value="T3SS_IM_R"/>
</dbReference>
<feature type="transmembrane region" description="Helical" evidence="7">
    <location>
        <begin position="69"/>
        <end position="93"/>
    </location>
</feature>
<feature type="transmembrane region" description="Helical" evidence="7">
    <location>
        <begin position="182"/>
        <end position="202"/>
    </location>
</feature>
<evidence type="ECO:0000256" key="2">
    <source>
        <dbReference type="ARBA" id="ARBA00009772"/>
    </source>
</evidence>
<reference evidence="8 9" key="1">
    <citation type="submission" date="2020-08" db="EMBL/GenBank/DDBJ databases">
        <title>Genomic Encyclopedia of Type Strains, Phase IV (KMG-IV): sequencing the most valuable type-strain genomes for metagenomic binning, comparative biology and taxonomic classification.</title>
        <authorList>
            <person name="Goeker M."/>
        </authorList>
    </citation>
    <scope>NUCLEOTIDE SEQUENCE [LARGE SCALE GENOMIC DNA]</scope>
    <source>
        <strain evidence="8 9">DSM 27165</strain>
    </source>
</reference>
<keyword evidence="6 7" id="KW-0472">Membrane</keyword>
<evidence type="ECO:0000256" key="4">
    <source>
        <dbReference type="ARBA" id="ARBA00022692"/>
    </source>
</evidence>
<proteinExistence type="inferred from homology"/>
<keyword evidence="8" id="KW-0966">Cell projection</keyword>
<dbReference type="PANTHER" id="PTHR30065:SF1">
    <property type="entry name" value="SURFACE PRESENTATION OF ANTIGENS PROTEIN SPAR"/>
    <property type="match status" value="1"/>
</dbReference>
<comment type="similarity">
    <text evidence="2">Belongs to the FliR/MopE/SpaR family.</text>
</comment>
<keyword evidence="8" id="KW-0969">Cilium</keyword>
<accession>A0A840MNU8</accession>
<evidence type="ECO:0000256" key="7">
    <source>
        <dbReference type="SAM" id="Phobius"/>
    </source>
</evidence>
<keyword evidence="8" id="KW-0282">Flagellum</keyword>
<evidence type="ECO:0000256" key="3">
    <source>
        <dbReference type="ARBA" id="ARBA00022475"/>
    </source>
</evidence>
<dbReference type="PRINTS" id="PR00953">
    <property type="entry name" value="TYPE3IMRPROT"/>
</dbReference>
<feature type="transmembrane region" description="Helical" evidence="7">
    <location>
        <begin position="209"/>
        <end position="234"/>
    </location>
</feature>
<keyword evidence="9" id="KW-1185">Reference proteome</keyword>
<dbReference type="PANTHER" id="PTHR30065">
    <property type="entry name" value="FLAGELLAR BIOSYNTHETIC PROTEIN FLIR"/>
    <property type="match status" value="1"/>
</dbReference>
<evidence type="ECO:0000313" key="9">
    <source>
        <dbReference type="Proteomes" id="UP000575898"/>
    </source>
</evidence>
<evidence type="ECO:0000256" key="5">
    <source>
        <dbReference type="ARBA" id="ARBA00022989"/>
    </source>
</evidence>
<comment type="caution">
    <text evidence="8">The sequence shown here is derived from an EMBL/GenBank/DDBJ whole genome shotgun (WGS) entry which is preliminary data.</text>
</comment>
<keyword evidence="4 7" id="KW-0812">Transmembrane</keyword>
<evidence type="ECO:0000256" key="1">
    <source>
        <dbReference type="ARBA" id="ARBA00004651"/>
    </source>
</evidence>
<keyword evidence="5 7" id="KW-1133">Transmembrane helix</keyword>
<keyword evidence="3" id="KW-1003">Cell membrane</keyword>
<dbReference type="Pfam" id="PF01311">
    <property type="entry name" value="Bac_export_1"/>
    <property type="match status" value="1"/>
</dbReference>
<feature type="transmembrane region" description="Helical" evidence="7">
    <location>
        <begin position="6"/>
        <end position="27"/>
    </location>
</feature>
<feature type="transmembrane region" description="Helical" evidence="7">
    <location>
        <begin position="123"/>
        <end position="141"/>
    </location>
</feature>
<dbReference type="RefSeq" id="WP_184041717.1">
    <property type="nucleotide sequence ID" value="NZ_JACHHY010000030.1"/>
</dbReference>